<evidence type="ECO:0000259" key="3">
    <source>
        <dbReference type="Pfam" id="PF13847"/>
    </source>
</evidence>
<dbReference type="OrthoDB" id="5522265at2"/>
<keyword evidence="1" id="KW-0479">Metal-binding</keyword>
<keyword evidence="2" id="KW-0949">S-adenosyl-L-methionine</keyword>
<keyword evidence="1" id="KW-0862">Zinc</keyword>
<evidence type="ECO:0000313" key="6">
    <source>
        <dbReference type="Proteomes" id="UP000318521"/>
    </source>
</evidence>
<dbReference type="Pfam" id="PF21302">
    <property type="entry name" value="Zn_ribbon_RlmA"/>
    <property type="match status" value="1"/>
</dbReference>
<dbReference type="GO" id="GO:0046872">
    <property type="term" value="F:metal ion binding"/>
    <property type="evidence" value="ECO:0007669"/>
    <property type="project" value="UniProtKB-KW"/>
</dbReference>
<dbReference type="InterPro" id="IPR029063">
    <property type="entry name" value="SAM-dependent_MTases_sf"/>
</dbReference>
<feature type="binding site" evidence="1">
    <location>
        <position position="43"/>
    </location>
    <ligand>
        <name>Zn(2+)</name>
        <dbReference type="ChEBI" id="CHEBI:29105"/>
    </ligand>
</feature>
<comment type="caution">
    <text evidence="5">The sequence shown here is derived from an EMBL/GenBank/DDBJ whole genome shotgun (WGS) entry which is preliminary data.</text>
</comment>
<keyword evidence="5" id="KW-0489">Methyltransferase</keyword>
<dbReference type="EMBL" id="VLXZ01000008">
    <property type="protein sequence ID" value="TSB46008.1"/>
    <property type="molecule type" value="Genomic_DNA"/>
</dbReference>
<proteinExistence type="predicted"/>
<accession>A0A553ZX17</accession>
<feature type="domain" description="Methyltransferase" evidence="3">
    <location>
        <begin position="103"/>
        <end position="219"/>
    </location>
</feature>
<keyword evidence="5" id="KW-0808">Transferase</keyword>
<feature type="binding site" evidence="1">
    <location>
        <position position="29"/>
    </location>
    <ligand>
        <name>Zn(2+)</name>
        <dbReference type="ChEBI" id="CHEBI:29105"/>
    </ligand>
</feature>
<feature type="binding site" evidence="1">
    <location>
        <position position="47"/>
    </location>
    <ligand>
        <name>Zn(2+)</name>
        <dbReference type="ChEBI" id="CHEBI:29105"/>
    </ligand>
</feature>
<feature type="binding site" evidence="1">
    <location>
        <position position="26"/>
    </location>
    <ligand>
        <name>Zn(2+)</name>
        <dbReference type="ChEBI" id="CHEBI:29105"/>
    </ligand>
</feature>
<dbReference type="Gene3D" id="3.40.50.150">
    <property type="entry name" value="Vaccinia Virus protein VP39"/>
    <property type="match status" value="1"/>
</dbReference>
<feature type="domain" description="23S rRNA (guanine(745)-N(1))-methyltransferase N-terminal" evidence="4">
    <location>
        <begin position="24"/>
        <end position="59"/>
    </location>
</feature>
<dbReference type="Pfam" id="PF13847">
    <property type="entry name" value="Methyltransf_31"/>
    <property type="match status" value="1"/>
</dbReference>
<dbReference type="Proteomes" id="UP000318521">
    <property type="component" value="Unassembled WGS sequence"/>
</dbReference>
<dbReference type="InterPro" id="IPR025714">
    <property type="entry name" value="Methyltranfer_dom"/>
</dbReference>
<dbReference type="PIRSF" id="PIRSF018249">
    <property type="entry name" value="MyrA_prd"/>
    <property type="match status" value="1"/>
</dbReference>
<dbReference type="AlphaFoldDB" id="A0A553ZX17"/>
<protein>
    <submittedName>
        <fullName evidence="5">Methyltransferase domain-containing protein</fullName>
    </submittedName>
</protein>
<dbReference type="PANTHER" id="PTHR43591">
    <property type="entry name" value="METHYLTRANSFERASE"/>
    <property type="match status" value="1"/>
</dbReference>
<feature type="binding site" evidence="2">
    <location>
        <position position="201"/>
    </location>
    <ligand>
        <name>S-adenosyl-L-methionine</name>
        <dbReference type="ChEBI" id="CHEBI:59789"/>
    </ligand>
</feature>
<dbReference type="InterPro" id="IPR048647">
    <property type="entry name" value="RlmA_N"/>
</dbReference>
<evidence type="ECO:0000256" key="1">
    <source>
        <dbReference type="PIRSR" id="PIRSR018249-1"/>
    </source>
</evidence>
<dbReference type="CDD" id="cd02440">
    <property type="entry name" value="AdoMet_MTases"/>
    <property type="match status" value="1"/>
</dbReference>
<feature type="binding site" evidence="2">
    <location>
        <begin position="112"/>
        <end position="113"/>
    </location>
    <ligand>
        <name>S-adenosyl-L-methionine</name>
        <dbReference type="ChEBI" id="CHEBI:59789"/>
    </ligand>
</feature>
<dbReference type="GO" id="GO:0032259">
    <property type="term" value="P:methylation"/>
    <property type="evidence" value="ECO:0007669"/>
    <property type="project" value="UniProtKB-KW"/>
</dbReference>
<dbReference type="InterPro" id="IPR016718">
    <property type="entry name" value="rRNA_m1G-MeTrfase_A_prd"/>
</dbReference>
<reference evidence="5 6" key="1">
    <citation type="submission" date="2019-07" db="EMBL/GenBank/DDBJ databases">
        <authorList>
            <person name="Park Y.J."/>
            <person name="Jeong S.E."/>
            <person name="Jung H.S."/>
        </authorList>
    </citation>
    <scope>NUCLEOTIDE SEQUENCE [LARGE SCALE GENOMIC DNA]</scope>
    <source>
        <strain evidence="6">P16(2019)</strain>
    </source>
</reference>
<evidence type="ECO:0000259" key="4">
    <source>
        <dbReference type="Pfam" id="PF21302"/>
    </source>
</evidence>
<evidence type="ECO:0000256" key="2">
    <source>
        <dbReference type="PIRSR" id="PIRSR018249-2"/>
    </source>
</evidence>
<feature type="binding site" evidence="2">
    <location>
        <position position="86"/>
    </location>
    <ligand>
        <name>S-adenosyl-L-methionine</name>
        <dbReference type="ChEBI" id="CHEBI:59789"/>
    </ligand>
</feature>
<organism evidence="5 6">
    <name type="scientific">Alkalicoccobacillus porphyridii</name>
    <dbReference type="NCBI Taxonomy" id="2597270"/>
    <lineage>
        <taxon>Bacteria</taxon>
        <taxon>Bacillati</taxon>
        <taxon>Bacillota</taxon>
        <taxon>Bacilli</taxon>
        <taxon>Bacillales</taxon>
        <taxon>Bacillaceae</taxon>
        <taxon>Alkalicoccobacillus</taxon>
    </lineage>
</organism>
<gene>
    <name evidence="5" type="ORF">FN960_13990</name>
</gene>
<dbReference type="GO" id="GO:0008168">
    <property type="term" value="F:methyltransferase activity"/>
    <property type="evidence" value="ECO:0007669"/>
    <property type="project" value="UniProtKB-KW"/>
</dbReference>
<name>A0A553ZX17_9BACI</name>
<evidence type="ECO:0000313" key="5">
    <source>
        <dbReference type="EMBL" id="TSB46008.1"/>
    </source>
</evidence>
<dbReference type="SUPFAM" id="SSF53335">
    <property type="entry name" value="S-adenosyl-L-methionine-dependent methyltransferases"/>
    <property type="match status" value="1"/>
</dbReference>
<keyword evidence="6" id="KW-1185">Reference proteome</keyword>
<sequence>MNEVSPLKKRIKRAQLAQKHIDLFQCPICNESMKLHEFKSLLCLNKHTFDFAKQGYVHLTTRANDRLYTRKLFEARRKMILSSAIYDPLHQVLSEAIESISLKNVLDAGSGEGSHLHRLIESRQQSFELSVGLDLSKEGIKLAATHDENKLWVVGDLANLPFTKQSFDCILSILSPSNYQEFKRILTPNGIVIKVVPGRYYLQELRQHFNDQPTSYSNSETTSLFNENFNLINKHKLSYQVSLLEDQMKSLLEMTPLLWKASKSEKEDFIMKSQNRITIDLDLLIGIARD</sequence>